<evidence type="ECO:0000256" key="3">
    <source>
        <dbReference type="RuleBase" id="RU003345"/>
    </source>
</evidence>
<dbReference type="PROSITE" id="PS00687">
    <property type="entry name" value="ALDEHYDE_DEHYDR_GLU"/>
    <property type="match status" value="1"/>
</dbReference>
<dbReference type="Pfam" id="PF00171">
    <property type="entry name" value="Aldedh"/>
    <property type="match status" value="1"/>
</dbReference>
<dbReference type="InterPro" id="IPR015590">
    <property type="entry name" value="Aldehyde_DH_dom"/>
</dbReference>
<evidence type="ECO:0000256" key="1">
    <source>
        <dbReference type="ARBA" id="ARBA00023002"/>
    </source>
</evidence>
<feature type="active site" evidence="2">
    <location>
        <position position="263"/>
    </location>
</feature>
<keyword evidence="6" id="KW-1185">Reference proteome</keyword>
<dbReference type="InterPro" id="IPR016162">
    <property type="entry name" value="Ald_DH_N"/>
</dbReference>
<organism evidence="5 6">
    <name type="scientific">Aspergillus cavernicola</name>
    <dbReference type="NCBI Taxonomy" id="176166"/>
    <lineage>
        <taxon>Eukaryota</taxon>
        <taxon>Fungi</taxon>
        <taxon>Dikarya</taxon>
        <taxon>Ascomycota</taxon>
        <taxon>Pezizomycotina</taxon>
        <taxon>Eurotiomycetes</taxon>
        <taxon>Eurotiomycetidae</taxon>
        <taxon>Eurotiales</taxon>
        <taxon>Aspergillaceae</taxon>
        <taxon>Aspergillus</taxon>
        <taxon>Aspergillus subgen. Nidulantes</taxon>
    </lineage>
</organism>
<evidence type="ECO:0000256" key="2">
    <source>
        <dbReference type="PROSITE-ProRule" id="PRU10007"/>
    </source>
</evidence>
<keyword evidence="1 3" id="KW-0560">Oxidoreductase</keyword>
<evidence type="ECO:0000259" key="4">
    <source>
        <dbReference type="Pfam" id="PF00171"/>
    </source>
</evidence>
<dbReference type="InterPro" id="IPR050740">
    <property type="entry name" value="Aldehyde_DH_Superfamily"/>
</dbReference>
<protein>
    <submittedName>
        <fullName evidence="5">Aldehyde/histidinol dehydrogenase</fullName>
    </submittedName>
</protein>
<comment type="similarity">
    <text evidence="3">Belongs to the aldehyde dehydrogenase family.</text>
</comment>
<dbReference type="InterPro" id="IPR016160">
    <property type="entry name" value="Ald_DH_CS_CYS"/>
</dbReference>
<dbReference type="PANTHER" id="PTHR43353">
    <property type="entry name" value="SUCCINATE-SEMIALDEHYDE DEHYDROGENASE, MITOCHONDRIAL"/>
    <property type="match status" value="1"/>
</dbReference>
<proteinExistence type="inferred from homology"/>
<dbReference type="CDD" id="cd07103">
    <property type="entry name" value="ALDH_F5_SSADH_GabD"/>
    <property type="match status" value="1"/>
</dbReference>
<dbReference type="InterPro" id="IPR016161">
    <property type="entry name" value="Ald_DH/histidinol_DH"/>
</dbReference>
<dbReference type="Gene3D" id="3.40.605.10">
    <property type="entry name" value="Aldehyde Dehydrogenase, Chain A, domain 1"/>
    <property type="match status" value="1"/>
</dbReference>
<dbReference type="InterPro" id="IPR029510">
    <property type="entry name" value="Ald_DH_CS_GLU"/>
</dbReference>
<evidence type="ECO:0000313" key="5">
    <source>
        <dbReference type="EMBL" id="KAL2830317.1"/>
    </source>
</evidence>
<evidence type="ECO:0000313" key="6">
    <source>
        <dbReference type="Proteomes" id="UP001610335"/>
    </source>
</evidence>
<comment type="caution">
    <text evidence="5">The sequence shown here is derived from an EMBL/GenBank/DDBJ whole genome shotgun (WGS) entry which is preliminary data.</text>
</comment>
<name>A0ABR4IRB7_9EURO</name>
<dbReference type="Proteomes" id="UP001610335">
    <property type="component" value="Unassembled WGS sequence"/>
</dbReference>
<dbReference type="PANTHER" id="PTHR43353:SF7">
    <property type="entry name" value="SUCCINATE SEMIALDEHYDE DEHYDROGENASE (EUROFUNG)"/>
    <property type="match status" value="1"/>
</dbReference>
<gene>
    <name evidence="5" type="ORF">BDW59DRAFT_178027</name>
</gene>
<dbReference type="EMBL" id="JBFXLS010000013">
    <property type="protein sequence ID" value="KAL2830317.1"/>
    <property type="molecule type" value="Genomic_DNA"/>
</dbReference>
<dbReference type="SUPFAM" id="SSF53720">
    <property type="entry name" value="ALDH-like"/>
    <property type="match status" value="1"/>
</dbReference>
<dbReference type="InterPro" id="IPR016163">
    <property type="entry name" value="Ald_DH_C"/>
</dbReference>
<sequence length="504" mass="53001">MPTPTSQIEKLHQSGLFIQDSAFIDGEWVKTEKTFEVYDPSTAQVLGTTANCTMEAMQRAIQSAATAQPNYFAETTAAARGALLMKWHDLVLANIDDLSTLLTLENGKTLTESTTEITYAASFISWFAAESPRAYGDTIPSSTPNTLVLTLKEPIGVCGIITPWNFPAAMITRKIAPALAAGCAVVVKPPSETPFTALALASLAVEAGVPGSVVQVVPTRDRGVASEVAVNGLVRKVSFTGSTGVGKKLAGLASGTVKKVSLELGGNAPFIVFEDADLELAVEGVMVSKFRCSGQTCVCTNRVYVARGVEREFTERLVERVRGLVCGSGLDGGTTQGPLINGAAVEKVKGLIADAVGKGAEVRIGGGFPESLAGVGAGDGTEDGFFIEPTVLSGVTQEMEVAREETFGPLAPIFVFDSEEEVVRLANETEFGLAGYFYSRDVGRVMRVAQKMQVGMCGVNTGKVSAAEAPFGGVKESGYGLEGSKYGMAEYQTIKTVTIGNINR</sequence>
<feature type="domain" description="Aldehyde dehydrogenase" evidence="4">
    <location>
        <begin position="28"/>
        <end position="497"/>
    </location>
</feature>
<reference evidence="5 6" key="1">
    <citation type="submission" date="2024-07" db="EMBL/GenBank/DDBJ databases">
        <title>Section-level genome sequencing and comparative genomics of Aspergillus sections Usti and Cavernicolus.</title>
        <authorList>
            <consortium name="Lawrence Berkeley National Laboratory"/>
            <person name="Nybo J.L."/>
            <person name="Vesth T.C."/>
            <person name="Theobald S."/>
            <person name="Frisvad J.C."/>
            <person name="Larsen T.O."/>
            <person name="Kjaerboelling I."/>
            <person name="Rothschild-Mancinelli K."/>
            <person name="Lyhne E.K."/>
            <person name="Kogle M.E."/>
            <person name="Barry K."/>
            <person name="Clum A."/>
            <person name="Na H."/>
            <person name="Ledsgaard L."/>
            <person name="Lin J."/>
            <person name="Lipzen A."/>
            <person name="Kuo A."/>
            <person name="Riley R."/>
            <person name="Mondo S."/>
            <person name="LaButti K."/>
            <person name="Haridas S."/>
            <person name="Pangalinan J."/>
            <person name="Salamov A.A."/>
            <person name="Simmons B.A."/>
            <person name="Magnuson J.K."/>
            <person name="Chen J."/>
            <person name="Drula E."/>
            <person name="Henrissat B."/>
            <person name="Wiebenga A."/>
            <person name="Lubbers R.J."/>
            <person name="Gomes A.C."/>
            <person name="Makela M.R."/>
            <person name="Stajich J."/>
            <person name="Grigoriev I.V."/>
            <person name="Mortensen U.H."/>
            <person name="De vries R.P."/>
            <person name="Baker S.E."/>
            <person name="Andersen M.R."/>
        </authorList>
    </citation>
    <scope>NUCLEOTIDE SEQUENCE [LARGE SCALE GENOMIC DNA]</scope>
    <source>
        <strain evidence="5 6">CBS 600.67</strain>
    </source>
</reference>
<dbReference type="PROSITE" id="PS00070">
    <property type="entry name" value="ALDEHYDE_DEHYDR_CYS"/>
    <property type="match status" value="1"/>
</dbReference>
<dbReference type="Gene3D" id="3.40.309.10">
    <property type="entry name" value="Aldehyde Dehydrogenase, Chain A, domain 2"/>
    <property type="match status" value="1"/>
</dbReference>
<accession>A0ABR4IRB7</accession>